<organism evidence="1 2">
    <name type="scientific">Caligus rogercresseyi</name>
    <name type="common">Sea louse</name>
    <dbReference type="NCBI Taxonomy" id="217165"/>
    <lineage>
        <taxon>Eukaryota</taxon>
        <taxon>Metazoa</taxon>
        <taxon>Ecdysozoa</taxon>
        <taxon>Arthropoda</taxon>
        <taxon>Crustacea</taxon>
        <taxon>Multicrustacea</taxon>
        <taxon>Hexanauplia</taxon>
        <taxon>Copepoda</taxon>
        <taxon>Siphonostomatoida</taxon>
        <taxon>Caligidae</taxon>
        <taxon>Caligus</taxon>
    </lineage>
</organism>
<proteinExistence type="predicted"/>
<protein>
    <submittedName>
        <fullName evidence="1">Uncharacterized protein</fullName>
    </submittedName>
</protein>
<evidence type="ECO:0000313" key="2">
    <source>
        <dbReference type="Proteomes" id="UP000595437"/>
    </source>
</evidence>
<dbReference type="Proteomes" id="UP000595437">
    <property type="component" value="Chromosome 2"/>
</dbReference>
<name>A0A7T8QWY5_CALRO</name>
<accession>A0A7T8QWY5</accession>
<dbReference type="EMBL" id="CP045891">
    <property type="protein sequence ID" value="QQP58071.1"/>
    <property type="molecule type" value="Genomic_DNA"/>
</dbReference>
<gene>
    <name evidence="1" type="ORF">FKW44_003273</name>
</gene>
<reference evidence="2" key="1">
    <citation type="submission" date="2021-01" db="EMBL/GenBank/DDBJ databases">
        <title>Caligus Genome Assembly.</title>
        <authorList>
            <person name="Gallardo-Escarate C."/>
        </authorList>
    </citation>
    <scope>NUCLEOTIDE SEQUENCE [LARGE SCALE GENOMIC DNA]</scope>
</reference>
<dbReference type="AlphaFoldDB" id="A0A7T8QWY5"/>
<evidence type="ECO:0000313" key="1">
    <source>
        <dbReference type="EMBL" id="QQP58071.1"/>
    </source>
</evidence>
<keyword evidence="2" id="KW-1185">Reference proteome</keyword>
<feature type="non-terminal residue" evidence="1">
    <location>
        <position position="1"/>
    </location>
</feature>
<sequence>NSAFKKSSHIFLALSKANIETKRHEIAVMIRDHHDTSDIVRILGVDRHTLYGP</sequence>